<evidence type="ECO:0000313" key="8">
    <source>
        <dbReference type="EMBL" id="KAK4759787.1"/>
    </source>
</evidence>
<feature type="compositionally biased region" description="Polar residues" evidence="6">
    <location>
        <begin position="578"/>
        <end position="611"/>
    </location>
</feature>
<dbReference type="Pfam" id="PF02847">
    <property type="entry name" value="MA3"/>
    <property type="match status" value="1"/>
</dbReference>
<dbReference type="InterPro" id="IPR016024">
    <property type="entry name" value="ARM-type_fold"/>
</dbReference>
<protein>
    <recommendedName>
        <fullName evidence="7">MI domain-containing protein</fullName>
    </recommendedName>
</protein>
<sequence length="797" mass="87510">MQQGDNQTALSLRPGGGRGTGGLIRRRFDPPSSTASSLSSAGVALHFGSFSSDLQLLRPHGGAAPSLSTADGDSKFELRERIKYTRDQLLQLKEAVEPNDDILKIKKEIDAELFGEEQRWLHSQINVPNQPQARFVEPDNRDWHGRSAQFPGSGEETKEFGSRQQDGNQFSRKDQLSSQFARTQISSNQTGGLVPALVKAEVPWSARRGNLSEKDRVLKTVKGILNKLTPEKFGLLKGQLIDSGITTANILKGVIQLIFEKAVLEPTFCPMYALLCKDINDKLPDFPPEEPNGKEITFKRVLLNICQEAFEGADELREEVRQMTAPDQELERRDKERMVKLRMLGNMQLIGELLKQKMVHEKIVHHIVQELLGAEDGCPVEENVEAVCQFFNTIGKQLDESPKSRRINDLYFNRLKILTTNMQLASRLRFMVQDVLDLRTNNWVPRREEVKAKTITEIHSEAEKNLGLRPGATSSMRSGRGNVSGAPGSISPGGYPVNRPGSGGMMPGMPGNRKMPGMPGIDNDNWEFPRTRSMPRADSSAMRPSAGRVSPVVRSPSVNTRLLPQGSGGLPSGRASALLQQSGSPTSRPLNSGLGNEPTSQASKSISTPTPVSVPLVEKPAAATGKLKPADLKKKTLSLLEEYFSVLIMDEAVQCVEELSAPEYHNEVVKEAISLALEKNPPPVEPVGKLLELLLNKKVLTPQDIGSGCVLYGSMLDDIGIDLPKAPNNYGEILGRLIVAGGTDFKVMKEILTHVEDDRYQKELFNAAMKIISSSPSGQALLGSQAFHMEDCLSLLK</sequence>
<feature type="compositionally biased region" description="Polar residues" evidence="6">
    <location>
        <begin position="162"/>
        <end position="173"/>
    </location>
</feature>
<name>A0AAN7K903_9MYRT</name>
<evidence type="ECO:0000256" key="5">
    <source>
        <dbReference type="ARBA" id="ARBA00057610"/>
    </source>
</evidence>
<accession>A0AAN7K903</accession>
<dbReference type="Gene3D" id="1.25.40.180">
    <property type="match status" value="2"/>
</dbReference>
<evidence type="ECO:0000256" key="4">
    <source>
        <dbReference type="ARBA" id="ARBA00022917"/>
    </source>
</evidence>
<reference evidence="8 9" key="1">
    <citation type="journal article" date="2023" name="Hortic Res">
        <title>Pangenome of water caltrop reveals structural variations and asymmetric subgenome divergence after allopolyploidization.</title>
        <authorList>
            <person name="Zhang X."/>
            <person name="Chen Y."/>
            <person name="Wang L."/>
            <person name="Yuan Y."/>
            <person name="Fang M."/>
            <person name="Shi L."/>
            <person name="Lu R."/>
            <person name="Comes H.P."/>
            <person name="Ma Y."/>
            <person name="Chen Y."/>
            <person name="Huang G."/>
            <person name="Zhou Y."/>
            <person name="Zheng Z."/>
            <person name="Qiu Y."/>
        </authorList>
    </citation>
    <scope>NUCLEOTIDE SEQUENCE [LARGE SCALE GENOMIC DNA]</scope>
    <source>
        <tissue evidence="8">Roots</tissue>
    </source>
</reference>
<dbReference type="PROSITE" id="PS51366">
    <property type="entry name" value="MI"/>
    <property type="match status" value="1"/>
</dbReference>
<keyword evidence="2" id="KW-0396">Initiation factor</keyword>
<evidence type="ECO:0000256" key="6">
    <source>
        <dbReference type="SAM" id="MobiDB-lite"/>
    </source>
</evidence>
<gene>
    <name evidence="8" type="ORF">SAY87_022918</name>
</gene>
<dbReference type="PANTHER" id="PTHR23253">
    <property type="entry name" value="EUKARYOTIC TRANSLATION INITIATION FACTOR 4 GAMMA"/>
    <property type="match status" value="1"/>
</dbReference>
<dbReference type="AlphaFoldDB" id="A0AAN7K903"/>
<keyword evidence="9" id="KW-1185">Reference proteome</keyword>
<feature type="domain" description="MI" evidence="7">
    <location>
        <begin position="631"/>
        <end position="753"/>
    </location>
</feature>
<comment type="similarity">
    <text evidence="1">Belongs to the eukaryotic initiation factor 4G family.</text>
</comment>
<feature type="region of interest" description="Disordered" evidence="6">
    <location>
        <begin position="138"/>
        <end position="173"/>
    </location>
</feature>
<dbReference type="SMART" id="SM00544">
    <property type="entry name" value="MA3"/>
    <property type="match status" value="1"/>
</dbReference>
<dbReference type="SMART" id="SM00543">
    <property type="entry name" value="MIF4G"/>
    <property type="match status" value="1"/>
</dbReference>
<feature type="compositionally biased region" description="Low complexity" evidence="6">
    <location>
        <begin position="507"/>
        <end position="520"/>
    </location>
</feature>
<dbReference type="FunFam" id="1.25.40.180:FF:000027">
    <property type="entry name" value="Eukaryotic translation initiation factor isoform 4G-2"/>
    <property type="match status" value="1"/>
</dbReference>
<feature type="compositionally biased region" description="Low complexity" evidence="6">
    <location>
        <begin position="543"/>
        <end position="565"/>
    </location>
</feature>
<organism evidence="8 9">
    <name type="scientific">Trapa incisa</name>
    <dbReference type="NCBI Taxonomy" id="236973"/>
    <lineage>
        <taxon>Eukaryota</taxon>
        <taxon>Viridiplantae</taxon>
        <taxon>Streptophyta</taxon>
        <taxon>Embryophyta</taxon>
        <taxon>Tracheophyta</taxon>
        <taxon>Spermatophyta</taxon>
        <taxon>Magnoliopsida</taxon>
        <taxon>eudicotyledons</taxon>
        <taxon>Gunneridae</taxon>
        <taxon>Pentapetalae</taxon>
        <taxon>rosids</taxon>
        <taxon>malvids</taxon>
        <taxon>Myrtales</taxon>
        <taxon>Lythraceae</taxon>
        <taxon>Trapa</taxon>
    </lineage>
</organism>
<dbReference type="SUPFAM" id="SSF48371">
    <property type="entry name" value="ARM repeat"/>
    <property type="match status" value="2"/>
</dbReference>
<dbReference type="InterPro" id="IPR003890">
    <property type="entry name" value="MIF4G-like_typ-3"/>
</dbReference>
<feature type="region of interest" description="Disordered" evidence="6">
    <location>
        <begin position="1"/>
        <end position="38"/>
    </location>
</feature>
<feature type="compositionally biased region" description="Polar residues" evidence="6">
    <location>
        <begin position="1"/>
        <end position="10"/>
    </location>
</feature>
<comment type="caution">
    <text evidence="8">The sequence shown here is derived from an EMBL/GenBank/DDBJ whole genome shotgun (WGS) entry which is preliminary data.</text>
</comment>
<evidence type="ECO:0000259" key="7">
    <source>
        <dbReference type="PROSITE" id="PS51366"/>
    </source>
</evidence>
<keyword evidence="4" id="KW-0648">Protein biosynthesis</keyword>
<dbReference type="GO" id="GO:0003743">
    <property type="term" value="F:translation initiation factor activity"/>
    <property type="evidence" value="ECO:0007669"/>
    <property type="project" value="UniProtKB-KW"/>
</dbReference>
<keyword evidence="3" id="KW-0810">Translation regulation</keyword>
<dbReference type="GO" id="GO:0003729">
    <property type="term" value="F:mRNA binding"/>
    <property type="evidence" value="ECO:0007669"/>
    <property type="project" value="TreeGrafter"/>
</dbReference>
<evidence type="ECO:0000256" key="2">
    <source>
        <dbReference type="ARBA" id="ARBA00022540"/>
    </source>
</evidence>
<dbReference type="GO" id="GO:0016281">
    <property type="term" value="C:eukaryotic translation initiation factor 4F complex"/>
    <property type="evidence" value="ECO:0007669"/>
    <property type="project" value="TreeGrafter"/>
</dbReference>
<evidence type="ECO:0000256" key="1">
    <source>
        <dbReference type="ARBA" id="ARBA00005775"/>
    </source>
</evidence>
<comment type="function">
    <text evidence="5">Plays a role in the accumulation of some potyvirus during viral infection.</text>
</comment>
<evidence type="ECO:0000313" key="9">
    <source>
        <dbReference type="Proteomes" id="UP001345219"/>
    </source>
</evidence>
<evidence type="ECO:0000256" key="3">
    <source>
        <dbReference type="ARBA" id="ARBA00022845"/>
    </source>
</evidence>
<dbReference type="InterPro" id="IPR003891">
    <property type="entry name" value="Initiation_fac_eIF4g_MI"/>
</dbReference>
<dbReference type="Pfam" id="PF02854">
    <property type="entry name" value="MIF4G"/>
    <property type="match status" value="1"/>
</dbReference>
<dbReference type="PANTHER" id="PTHR23253:SF53">
    <property type="entry name" value="EUKARYOTIC TRANSLATION INITIATION FACTOR ISOFORM 4G-1"/>
    <property type="match status" value="1"/>
</dbReference>
<proteinExistence type="inferred from homology"/>
<feature type="region of interest" description="Disordered" evidence="6">
    <location>
        <begin position="461"/>
        <end position="613"/>
    </location>
</feature>
<dbReference type="Proteomes" id="UP001345219">
    <property type="component" value="Chromosome 17"/>
</dbReference>
<dbReference type="GO" id="GO:0006417">
    <property type="term" value="P:regulation of translation"/>
    <property type="evidence" value="ECO:0007669"/>
    <property type="project" value="UniProtKB-KW"/>
</dbReference>
<dbReference type="EMBL" id="JAXIOK010000011">
    <property type="protein sequence ID" value="KAK4759787.1"/>
    <property type="molecule type" value="Genomic_DNA"/>
</dbReference>